<accession>A0A1R1ESD4</accession>
<gene>
    <name evidence="1" type="ORF">BK138_16280</name>
</gene>
<evidence type="ECO:0000313" key="2">
    <source>
        <dbReference type="Proteomes" id="UP000187172"/>
    </source>
</evidence>
<dbReference type="EMBL" id="MRTP01000003">
    <property type="protein sequence ID" value="OMF54711.1"/>
    <property type="molecule type" value="Genomic_DNA"/>
</dbReference>
<organism evidence="1 2">
    <name type="scientific">Paenibacillus rhizosphaerae</name>
    <dbReference type="NCBI Taxonomy" id="297318"/>
    <lineage>
        <taxon>Bacteria</taxon>
        <taxon>Bacillati</taxon>
        <taxon>Bacillota</taxon>
        <taxon>Bacilli</taxon>
        <taxon>Bacillales</taxon>
        <taxon>Paenibacillaceae</taxon>
        <taxon>Paenibacillus</taxon>
    </lineage>
</organism>
<dbReference type="RefSeq" id="WP_076170611.1">
    <property type="nucleotide sequence ID" value="NZ_MRTP01000003.1"/>
</dbReference>
<proteinExistence type="predicted"/>
<comment type="caution">
    <text evidence="1">The sequence shown here is derived from an EMBL/GenBank/DDBJ whole genome shotgun (WGS) entry which is preliminary data.</text>
</comment>
<dbReference type="AlphaFoldDB" id="A0A1R1ESD4"/>
<keyword evidence="2" id="KW-1185">Reference proteome</keyword>
<protein>
    <submittedName>
        <fullName evidence="1">Uncharacterized protein</fullName>
    </submittedName>
</protein>
<sequence length="73" mass="8312">MSRINILSTALKTGEIAIVDKGKKTFQIYNKNSDVAATKIMSIFDIVTLRDLLNDAYPPEEFNFDKNVRMQSK</sequence>
<reference evidence="1 2" key="1">
    <citation type="submission" date="2016-11" db="EMBL/GenBank/DDBJ databases">
        <title>Paenibacillus species isolates.</title>
        <authorList>
            <person name="Beno S.M."/>
        </authorList>
    </citation>
    <scope>NUCLEOTIDE SEQUENCE [LARGE SCALE GENOMIC DNA]</scope>
    <source>
        <strain evidence="1 2">FSL R5-0378</strain>
    </source>
</reference>
<dbReference type="STRING" id="297318.BK138_16280"/>
<evidence type="ECO:0000313" key="1">
    <source>
        <dbReference type="EMBL" id="OMF54711.1"/>
    </source>
</evidence>
<name>A0A1R1ESD4_9BACL</name>
<dbReference type="Proteomes" id="UP000187172">
    <property type="component" value="Unassembled WGS sequence"/>
</dbReference>